<sequence>MSTLPRLPAKFRGLTNGNGVPILSTSQLANKSPYFQSSRQTNSSLSSPNNSAHSHKSTSVNHQLQGIRDAALKKYEAYNSQLRQMERNFQLDIKKSEQQSTRNLSKLIDLISSLSSEMFQLNNQSNLLKNKIDFLRNKLIETQSSGTETFLSPLKNGFDAFGQEFEEALRNINTLFSNLDNRVKMVQKDFDIIKFINSEITNINELITDLQKGLQDNSSQLLYIRDELDETLNCQQVNTTKRLQDRMSTLRSRIDNLEQDAFQSLNKSQNVIADSQTAQYEMRELFNNSMNVITSSFKSKINESKKSLFDLQQTRFEQIDTIHSRLSKTSESIAKMRKKKLKNVSQNQSSKNQSLQPEIDKLTKKVEDLENQLNRKMTSRKSQTKKSDSKSKKNKNAPNKGVRIFYNIQENNNIEIIIVDEDGNVI</sequence>
<feature type="compositionally biased region" description="Low complexity" evidence="1">
    <location>
        <begin position="37"/>
        <end position="52"/>
    </location>
</feature>
<accession>A0ABR2GWB4</accession>
<feature type="compositionally biased region" description="Low complexity" evidence="1">
    <location>
        <begin position="343"/>
        <end position="356"/>
    </location>
</feature>
<proteinExistence type="predicted"/>
<comment type="caution">
    <text evidence="2">The sequence shown here is derived from an EMBL/GenBank/DDBJ whole genome shotgun (WGS) entry which is preliminary data.</text>
</comment>
<evidence type="ECO:0000256" key="1">
    <source>
        <dbReference type="SAM" id="MobiDB-lite"/>
    </source>
</evidence>
<evidence type="ECO:0000313" key="3">
    <source>
        <dbReference type="Proteomes" id="UP001470230"/>
    </source>
</evidence>
<protein>
    <submittedName>
        <fullName evidence="2">Uncharacterized protein</fullName>
    </submittedName>
</protein>
<dbReference type="Proteomes" id="UP001470230">
    <property type="component" value="Unassembled WGS sequence"/>
</dbReference>
<keyword evidence="3" id="KW-1185">Reference proteome</keyword>
<name>A0ABR2GWB4_9EUKA</name>
<reference evidence="2 3" key="1">
    <citation type="submission" date="2024-04" db="EMBL/GenBank/DDBJ databases">
        <title>Tritrichomonas musculus Genome.</title>
        <authorList>
            <person name="Alves-Ferreira E."/>
            <person name="Grigg M."/>
            <person name="Lorenzi H."/>
            <person name="Galac M."/>
        </authorList>
    </citation>
    <scope>NUCLEOTIDE SEQUENCE [LARGE SCALE GENOMIC DNA]</scope>
    <source>
        <strain evidence="2 3">EAF2021</strain>
    </source>
</reference>
<evidence type="ECO:0000313" key="2">
    <source>
        <dbReference type="EMBL" id="KAK8838204.1"/>
    </source>
</evidence>
<dbReference type="Gene3D" id="1.20.5.300">
    <property type="match status" value="1"/>
</dbReference>
<feature type="compositionally biased region" description="Basic and acidic residues" evidence="1">
    <location>
        <begin position="358"/>
        <end position="368"/>
    </location>
</feature>
<dbReference type="EMBL" id="JAPFFF010000056">
    <property type="protein sequence ID" value="KAK8838204.1"/>
    <property type="molecule type" value="Genomic_DNA"/>
</dbReference>
<feature type="region of interest" description="Disordered" evidence="1">
    <location>
        <begin position="340"/>
        <end position="398"/>
    </location>
</feature>
<gene>
    <name evidence="2" type="ORF">M9Y10_035624</name>
</gene>
<feature type="region of interest" description="Disordered" evidence="1">
    <location>
        <begin position="34"/>
        <end position="62"/>
    </location>
</feature>
<organism evidence="2 3">
    <name type="scientific">Tritrichomonas musculus</name>
    <dbReference type="NCBI Taxonomy" id="1915356"/>
    <lineage>
        <taxon>Eukaryota</taxon>
        <taxon>Metamonada</taxon>
        <taxon>Parabasalia</taxon>
        <taxon>Tritrichomonadida</taxon>
        <taxon>Tritrichomonadidae</taxon>
        <taxon>Tritrichomonas</taxon>
    </lineage>
</organism>